<evidence type="ECO:0000313" key="3">
    <source>
        <dbReference type="Proteomes" id="UP001285908"/>
    </source>
</evidence>
<sequence length="74" mass="8647">MPGAFFMAWLSSSWRLLWLEICYRLCFKSQISDVAIRRLILVSLDVCQWPLDFGVTASSTIYSTWVELKPLCRQ</sequence>
<evidence type="ECO:0000313" key="2">
    <source>
        <dbReference type="EMBL" id="KAK3489367.1"/>
    </source>
</evidence>
<dbReference type="GeneID" id="87875150"/>
<keyword evidence="1" id="KW-0732">Signal</keyword>
<comment type="caution">
    <text evidence="2">The sequence shown here is derived from an EMBL/GenBank/DDBJ whole genome shotgun (WGS) entry which is preliminary data.</text>
</comment>
<feature type="signal peptide" evidence="1">
    <location>
        <begin position="1"/>
        <end position="19"/>
    </location>
</feature>
<dbReference type="AlphaFoldDB" id="A0AAJ0I4F9"/>
<evidence type="ECO:0008006" key="4">
    <source>
        <dbReference type="Google" id="ProtNLM"/>
    </source>
</evidence>
<proteinExistence type="predicted"/>
<dbReference type="EMBL" id="JAULSX010000006">
    <property type="protein sequence ID" value="KAK3489367.1"/>
    <property type="molecule type" value="Genomic_DNA"/>
</dbReference>
<dbReference type="RefSeq" id="XP_062691074.1">
    <property type="nucleotide sequence ID" value="XM_062837528.1"/>
</dbReference>
<evidence type="ECO:0000256" key="1">
    <source>
        <dbReference type="SAM" id="SignalP"/>
    </source>
</evidence>
<protein>
    <recommendedName>
        <fullName evidence="4">Secreted protein</fullName>
    </recommendedName>
</protein>
<reference evidence="2 3" key="1">
    <citation type="journal article" date="2023" name="Mol. Phylogenet. Evol.">
        <title>Genome-scale phylogeny and comparative genomics of the fungal order Sordariales.</title>
        <authorList>
            <person name="Hensen N."/>
            <person name="Bonometti L."/>
            <person name="Westerberg I."/>
            <person name="Brannstrom I.O."/>
            <person name="Guillou S."/>
            <person name="Cros-Aarteil S."/>
            <person name="Calhoun S."/>
            <person name="Haridas S."/>
            <person name="Kuo A."/>
            <person name="Mondo S."/>
            <person name="Pangilinan J."/>
            <person name="Riley R."/>
            <person name="LaButti K."/>
            <person name="Andreopoulos B."/>
            <person name="Lipzen A."/>
            <person name="Chen C."/>
            <person name="Yan M."/>
            <person name="Daum C."/>
            <person name="Ng V."/>
            <person name="Clum A."/>
            <person name="Steindorff A."/>
            <person name="Ohm R.A."/>
            <person name="Martin F."/>
            <person name="Silar P."/>
            <person name="Natvig D.O."/>
            <person name="Lalanne C."/>
            <person name="Gautier V."/>
            <person name="Ament-Velasquez S.L."/>
            <person name="Kruys A."/>
            <person name="Hutchinson M.I."/>
            <person name="Powell A.J."/>
            <person name="Barry K."/>
            <person name="Miller A.N."/>
            <person name="Grigoriev I.V."/>
            <person name="Debuchy R."/>
            <person name="Gladieux P."/>
            <person name="Hiltunen Thoren M."/>
            <person name="Johannesson H."/>
        </authorList>
    </citation>
    <scope>NUCLEOTIDE SEQUENCE [LARGE SCALE GENOMIC DNA]</scope>
    <source>
        <strain evidence="2 3">FGSC 10403</strain>
    </source>
</reference>
<name>A0AAJ0I4F9_9PEZI</name>
<organism evidence="2 3">
    <name type="scientific">Neurospora hispaniola</name>
    <dbReference type="NCBI Taxonomy" id="588809"/>
    <lineage>
        <taxon>Eukaryota</taxon>
        <taxon>Fungi</taxon>
        <taxon>Dikarya</taxon>
        <taxon>Ascomycota</taxon>
        <taxon>Pezizomycotina</taxon>
        <taxon>Sordariomycetes</taxon>
        <taxon>Sordariomycetidae</taxon>
        <taxon>Sordariales</taxon>
        <taxon>Sordariaceae</taxon>
        <taxon>Neurospora</taxon>
    </lineage>
</organism>
<gene>
    <name evidence="2" type="ORF">B0T23DRAFT_385292</name>
</gene>
<keyword evidence="3" id="KW-1185">Reference proteome</keyword>
<feature type="chain" id="PRO_5042505111" description="Secreted protein" evidence="1">
    <location>
        <begin position="20"/>
        <end position="74"/>
    </location>
</feature>
<dbReference type="Proteomes" id="UP001285908">
    <property type="component" value="Unassembled WGS sequence"/>
</dbReference>
<accession>A0AAJ0I4F9</accession>